<dbReference type="InterPro" id="IPR036890">
    <property type="entry name" value="HATPase_C_sf"/>
</dbReference>
<dbReference type="Pfam" id="PF00512">
    <property type="entry name" value="HisKA"/>
    <property type="match status" value="1"/>
</dbReference>
<dbReference type="Gene3D" id="1.10.287.130">
    <property type="match status" value="1"/>
</dbReference>
<name>A0A084Y530_9PROT</name>
<feature type="transmembrane region" description="Helical" evidence="10">
    <location>
        <begin position="292"/>
        <end position="312"/>
    </location>
</feature>
<dbReference type="CDD" id="cd17546">
    <property type="entry name" value="REC_hyHK_CKI1_RcsC-like"/>
    <property type="match status" value="1"/>
</dbReference>
<dbReference type="SMART" id="SM00388">
    <property type="entry name" value="HisKA"/>
    <property type="match status" value="1"/>
</dbReference>
<accession>A0A084Y530</accession>
<keyword evidence="4 14" id="KW-0808">Transferase</keyword>
<dbReference type="PROSITE" id="PS50112">
    <property type="entry name" value="PAS"/>
    <property type="match status" value="1"/>
</dbReference>
<dbReference type="CDD" id="cd16922">
    <property type="entry name" value="HATPase_EvgS-ArcB-TorS-like"/>
    <property type="match status" value="1"/>
</dbReference>
<dbReference type="PROSITE" id="PS50110">
    <property type="entry name" value="RESPONSE_REGULATORY"/>
    <property type="match status" value="1"/>
</dbReference>
<evidence type="ECO:0000256" key="9">
    <source>
        <dbReference type="PROSITE-ProRule" id="PRU00169"/>
    </source>
</evidence>
<dbReference type="SUPFAM" id="SSF55874">
    <property type="entry name" value="ATPase domain of HSP90 chaperone/DNA topoisomerase II/histidine kinase"/>
    <property type="match status" value="1"/>
</dbReference>
<dbReference type="InterPro" id="IPR005467">
    <property type="entry name" value="His_kinase_dom"/>
</dbReference>
<dbReference type="NCBIfam" id="TIGR00229">
    <property type="entry name" value="sensory_box"/>
    <property type="match status" value="1"/>
</dbReference>
<dbReference type="CDD" id="cd00130">
    <property type="entry name" value="PAS"/>
    <property type="match status" value="1"/>
</dbReference>
<evidence type="ECO:0000256" key="6">
    <source>
        <dbReference type="ARBA" id="ARBA00023012"/>
    </source>
</evidence>
<dbReference type="SMART" id="SM00091">
    <property type="entry name" value="PAS"/>
    <property type="match status" value="1"/>
</dbReference>
<dbReference type="SUPFAM" id="SSF47384">
    <property type="entry name" value="Homodimeric domain of signal transducing histidine kinase"/>
    <property type="match status" value="1"/>
</dbReference>
<dbReference type="SUPFAM" id="SSF55785">
    <property type="entry name" value="PYP-like sensor domain (PAS domain)"/>
    <property type="match status" value="1"/>
</dbReference>
<dbReference type="InterPro" id="IPR004358">
    <property type="entry name" value="Sig_transdc_His_kin-like_C"/>
</dbReference>
<evidence type="ECO:0000259" key="13">
    <source>
        <dbReference type="PROSITE" id="PS50112"/>
    </source>
</evidence>
<dbReference type="Pfam" id="PF08448">
    <property type="entry name" value="PAS_4"/>
    <property type="match status" value="1"/>
</dbReference>
<dbReference type="SMART" id="SM00065">
    <property type="entry name" value="GAF"/>
    <property type="match status" value="1"/>
</dbReference>
<dbReference type="CDD" id="cd12915">
    <property type="entry name" value="PDC2_DGC_like"/>
    <property type="match status" value="1"/>
</dbReference>
<protein>
    <recommendedName>
        <fullName evidence="8">Virulence sensor protein BvgS</fullName>
        <ecNumber evidence="2">2.7.13.3</ecNumber>
    </recommendedName>
</protein>
<dbReference type="InterPro" id="IPR003661">
    <property type="entry name" value="HisK_dim/P_dom"/>
</dbReference>
<evidence type="ECO:0000256" key="5">
    <source>
        <dbReference type="ARBA" id="ARBA00022777"/>
    </source>
</evidence>
<dbReference type="InterPro" id="IPR013656">
    <property type="entry name" value="PAS_4"/>
</dbReference>
<dbReference type="STRING" id="1457154.CAPSK01_000537"/>
<keyword evidence="3 9" id="KW-0597">Phosphoprotein</keyword>
<evidence type="ECO:0000259" key="12">
    <source>
        <dbReference type="PROSITE" id="PS50110"/>
    </source>
</evidence>
<dbReference type="Gene3D" id="3.30.450.20">
    <property type="entry name" value="PAS domain"/>
    <property type="match status" value="3"/>
</dbReference>
<proteinExistence type="predicted"/>
<dbReference type="SUPFAM" id="SSF55781">
    <property type="entry name" value="GAF domain-like"/>
    <property type="match status" value="1"/>
</dbReference>
<dbReference type="SMART" id="SM00448">
    <property type="entry name" value="REC"/>
    <property type="match status" value="1"/>
</dbReference>
<dbReference type="InterPro" id="IPR011006">
    <property type="entry name" value="CheY-like_superfamily"/>
</dbReference>
<dbReference type="CDD" id="cd12914">
    <property type="entry name" value="PDC1_DGC_like"/>
    <property type="match status" value="1"/>
</dbReference>
<dbReference type="PANTHER" id="PTHR43047:SF64">
    <property type="entry name" value="HISTIDINE KINASE CONTAINING CHEY-HOMOLOGOUS RECEIVER DOMAIN AND PAS DOMAIN-RELATED"/>
    <property type="match status" value="1"/>
</dbReference>
<feature type="domain" description="Histidine kinase" evidence="11">
    <location>
        <begin position="650"/>
        <end position="869"/>
    </location>
</feature>
<keyword evidence="10" id="KW-0472">Membrane</keyword>
<dbReference type="CDD" id="cd00082">
    <property type="entry name" value="HisKA"/>
    <property type="match status" value="1"/>
</dbReference>
<comment type="caution">
    <text evidence="14">The sequence shown here is derived from an EMBL/GenBank/DDBJ whole genome shotgun (WGS) entry which is preliminary data.</text>
</comment>
<gene>
    <name evidence="14" type="primary">luxQ_6</name>
    <name evidence="14" type="ORF">CAPSK01_000537</name>
</gene>
<dbReference type="FunFam" id="3.30.565.10:FF:000010">
    <property type="entry name" value="Sensor histidine kinase RcsC"/>
    <property type="match status" value="1"/>
</dbReference>
<dbReference type="Proteomes" id="UP000019812">
    <property type="component" value="Unassembled WGS sequence"/>
</dbReference>
<evidence type="ECO:0000256" key="7">
    <source>
        <dbReference type="ARBA" id="ARBA00058004"/>
    </source>
</evidence>
<dbReference type="PROSITE" id="PS50109">
    <property type="entry name" value="HIS_KIN"/>
    <property type="match status" value="1"/>
</dbReference>
<dbReference type="PANTHER" id="PTHR43047">
    <property type="entry name" value="TWO-COMPONENT HISTIDINE PROTEIN KINASE"/>
    <property type="match status" value="1"/>
</dbReference>
<evidence type="ECO:0000313" key="14">
    <source>
        <dbReference type="EMBL" id="KFB69824.1"/>
    </source>
</evidence>
<keyword evidence="10" id="KW-1133">Transmembrane helix</keyword>
<feature type="transmembrane region" description="Helical" evidence="10">
    <location>
        <begin position="12"/>
        <end position="31"/>
    </location>
</feature>
<dbReference type="SUPFAM" id="SSF52172">
    <property type="entry name" value="CheY-like"/>
    <property type="match status" value="1"/>
</dbReference>
<feature type="modified residue" description="4-aspartylphosphate" evidence="9">
    <location>
        <position position="945"/>
    </location>
</feature>
<evidence type="ECO:0000256" key="4">
    <source>
        <dbReference type="ARBA" id="ARBA00022679"/>
    </source>
</evidence>
<evidence type="ECO:0000256" key="2">
    <source>
        <dbReference type="ARBA" id="ARBA00012438"/>
    </source>
</evidence>
<dbReference type="AlphaFoldDB" id="A0A084Y530"/>
<dbReference type="InterPro" id="IPR003594">
    <property type="entry name" value="HATPase_dom"/>
</dbReference>
<dbReference type="InterPro" id="IPR003018">
    <property type="entry name" value="GAF"/>
</dbReference>
<feature type="domain" description="Response regulatory" evidence="12">
    <location>
        <begin position="896"/>
        <end position="1012"/>
    </location>
</feature>
<dbReference type="EC" id="2.7.13.3" evidence="2"/>
<dbReference type="InterPro" id="IPR035965">
    <property type="entry name" value="PAS-like_dom_sf"/>
</dbReference>
<dbReference type="PRINTS" id="PR00344">
    <property type="entry name" value="BCTRLSENSOR"/>
</dbReference>
<reference evidence="14 15" key="1">
    <citation type="submission" date="2014-07" db="EMBL/GenBank/DDBJ databases">
        <title>Expanding our view of genomic diversity in Candidatus Accumulibacter clades.</title>
        <authorList>
            <person name="Skennerton C.T."/>
            <person name="Barr J.J."/>
            <person name="Slater F.R."/>
            <person name="Bond P.L."/>
            <person name="Tyson G.W."/>
        </authorList>
    </citation>
    <scope>NUCLEOTIDE SEQUENCE [LARGE SCALE GENOMIC DNA]</scope>
    <source>
        <strain evidence="15">SK-01</strain>
    </source>
</reference>
<dbReference type="InterPro" id="IPR029016">
    <property type="entry name" value="GAF-like_dom_sf"/>
</dbReference>
<evidence type="ECO:0000256" key="10">
    <source>
        <dbReference type="SAM" id="Phobius"/>
    </source>
</evidence>
<evidence type="ECO:0000256" key="3">
    <source>
        <dbReference type="ARBA" id="ARBA00022553"/>
    </source>
</evidence>
<keyword evidence="5 14" id="KW-0418">Kinase</keyword>
<keyword evidence="10" id="KW-0812">Transmembrane</keyword>
<comment type="function">
    <text evidence="7">Member of the two-component regulatory system BvgS/BvgA. Phosphorylates BvgA via a four-step phosphorelay in response to environmental signals.</text>
</comment>
<dbReference type="RefSeq" id="WP_273702935.1">
    <property type="nucleotide sequence ID" value="NZ_JDSS02000007.1"/>
</dbReference>
<dbReference type="Gene3D" id="3.30.450.40">
    <property type="match status" value="1"/>
</dbReference>
<dbReference type="Gene3D" id="3.40.50.2300">
    <property type="match status" value="1"/>
</dbReference>
<dbReference type="Gene3D" id="3.30.565.10">
    <property type="entry name" value="Histidine kinase-like ATPase, C-terminal domain"/>
    <property type="match status" value="1"/>
</dbReference>
<dbReference type="SMART" id="SM00387">
    <property type="entry name" value="HATPase_c"/>
    <property type="match status" value="1"/>
</dbReference>
<keyword evidence="6" id="KW-0902">Two-component regulatory system</keyword>
<evidence type="ECO:0000259" key="11">
    <source>
        <dbReference type="PROSITE" id="PS50109"/>
    </source>
</evidence>
<organism evidence="14 15">
    <name type="scientific">Candidatus Accumulibacter vicinus</name>
    <dbReference type="NCBI Taxonomy" id="2954382"/>
    <lineage>
        <taxon>Bacteria</taxon>
        <taxon>Pseudomonadati</taxon>
        <taxon>Pseudomonadota</taxon>
        <taxon>Betaproteobacteria</taxon>
        <taxon>Candidatus Accumulibacter</taxon>
    </lineage>
</organism>
<evidence type="ECO:0000313" key="15">
    <source>
        <dbReference type="Proteomes" id="UP000019812"/>
    </source>
</evidence>
<sequence length="1098" mass="120880">MKLAGLSRLHLAAALVVALALIICGFVWRYLGQSQERLYAGTQAHVAQQSAQLAATVSRQMSILTQHIDAAVIRLRDSLRDGDERAFQDAVKGVLGTFPADALHQIGFIDRHGYLIRSTVDLREPIYLADREHFAVHTRSDEDRLFVSHPLLGRASNAWSIQFSRPLRQKGQFAGVIVVSLSPQYIASSLQLAASSDNDVVAVLYLDGTFASRSTRLDQALGMSLPPERPFVGADAPTSGTARLTSHVDGMDRIYSWQRLHEVPLVVVVGLAEAPILEPVERAIREARERTLTSIAIVLLLAGGIALLLLRIERDQRSLHDSQHFLETVVENIPAMLFIKDAADLHFVRLNKAGEELLGYSRQELIGRKDYDFFPPEEADFFTARDRQVLAELGVIDIPQEPIETRFGPKILHTRKIGIADSEGRPKFLIGISVDITEREWLAGLERTRRQILETLTSGKPLGATLAHVVGLIEQHDPAALCAVLLLDPEGRHLLHGAAPSLPESYNRAMHGIAFAPQIGPGETAPFSATRMIVEDVSTHPDWQALAEVTREAGLRSCWGEPLRATNGDFLGIFAIYHRTAGAPGAHDLHLMEFAAETASLVIERKRTEAELESYRLNLEERVANRTRDLVLARDLAETANRAKSAFLSNMSHELRTPLNAVMGFSDLLRKDRRLDASQRENLDIIHRSGAHLLNLINDLLSMVKIETGGVQVQRMPFDLLTLVGEIVGTTQLRASAKGVQLRLDQSVSVPRHILSDETKLRQILMNLIDNAIKFSSHGEIVLRLAMLTDRSSPTLSIEVEDSGIGIAPEDRERVFDPFVQVMGGDVQKGTGLGLTISRQFVELLGGRIGISSRVGRGTCFQVELPVEIVDDLESSSAVRQAQEIVGLQPDQPEHRILVVDDQPENALLLKQLLESVGFQVRIAEDGARGVEAFQSWHPDFVWMDWRMPVLGGPEATAQIRAAAGGRTVKIVAITASVLPEQQAEILAAGVDDVVHKPYPLRSIFDCLARHLGVRYLYQESAAAAPVATTALTTATLATLPDALRNELAEAMVTLDTQRIDDLIAQVADEDAALAELLRQRADQFEYELIEEALIGKT</sequence>
<dbReference type="InterPro" id="IPR000014">
    <property type="entry name" value="PAS"/>
</dbReference>
<dbReference type="EMBL" id="JDSS02000007">
    <property type="protein sequence ID" value="KFB69824.1"/>
    <property type="molecule type" value="Genomic_DNA"/>
</dbReference>
<dbReference type="Pfam" id="PF02518">
    <property type="entry name" value="HATPase_c"/>
    <property type="match status" value="1"/>
</dbReference>
<comment type="catalytic activity">
    <reaction evidence="1">
        <text>ATP + protein L-histidine = ADP + protein N-phospho-L-histidine.</text>
        <dbReference type="EC" id="2.7.13.3"/>
    </reaction>
</comment>
<feature type="domain" description="PAS" evidence="13">
    <location>
        <begin position="322"/>
        <end position="393"/>
    </location>
</feature>
<dbReference type="Pfam" id="PF00072">
    <property type="entry name" value="Response_reg"/>
    <property type="match status" value="1"/>
</dbReference>
<evidence type="ECO:0000256" key="1">
    <source>
        <dbReference type="ARBA" id="ARBA00000085"/>
    </source>
</evidence>
<dbReference type="Pfam" id="PF13185">
    <property type="entry name" value="GAF_2"/>
    <property type="match status" value="1"/>
</dbReference>
<dbReference type="InterPro" id="IPR001789">
    <property type="entry name" value="Sig_transdc_resp-reg_receiver"/>
</dbReference>
<dbReference type="GO" id="GO:0000155">
    <property type="term" value="F:phosphorelay sensor kinase activity"/>
    <property type="evidence" value="ECO:0007669"/>
    <property type="project" value="InterPro"/>
</dbReference>
<dbReference type="InterPro" id="IPR036097">
    <property type="entry name" value="HisK_dim/P_sf"/>
</dbReference>
<evidence type="ECO:0000256" key="8">
    <source>
        <dbReference type="ARBA" id="ARBA00070152"/>
    </source>
</evidence>